<dbReference type="GO" id="GO:0005829">
    <property type="term" value="C:cytosol"/>
    <property type="evidence" value="ECO:0007669"/>
    <property type="project" value="TreeGrafter"/>
</dbReference>
<dbReference type="GO" id="GO:0009903">
    <property type="term" value="P:chloroplast avoidance movement"/>
    <property type="evidence" value="ECO:0007669"/>
    <property type="project" value="TreeGrafter"/>
</dbReference>
<feature type="domain" description="LOB" evidence="6">
    <location>
        <begin position="5"/>
        <end position="100"/>
    </location>
</feature>
<accession>A0A9E7HM42</accession>
<dbReference type="InterPro" id="IPR008545">
    <property type="entry name" value="Web"/>
</dbReference>
<proteinExistence type="inferred from homology"/>
<evidence type="ECO:0000256" key="1">
    <source>
        <dbReference type="ARBA" id="ARBA00005474"/>
    </source>
</evidence>
<organism evidence="7 8">
    <name type="scientific">Musa troglodytarum</name>
    <name type="common">fe'i banana</name>
    <dbReference type="NCBI Taxonomy" id="320322"/>
    <lineage>
        <taxon>Eukaryota</taxon>
        <taxon>Viridiplantae</taxon>
        <taxon>Streptophyta</taxon>
        <taxon>Embryophyta</taxon>
        <taxon>Tracheophyta</taxon>
        <taxon>Spermatophyta</taxon>
        <taxon>Magnoliopsida</taxon>
        <taxon>Liliopsida</taxon>
        <taxon>Zingiberales</taxon>
        <taxon>Musaceae</taxon>
        <taxon>Musa</taxon>
    </lineage>
</organism>
<dbReference type="PANTHER" id="PTHR32054">
    <property type="entry name" value="HEAVY CHAIN, PUTATIVE, EXPRESSED-RELATED-RELATED"/>
    <property type="match status" value="1"/>
</dbReference>
<dbReference type="Pfam" id="PF05701">
    <property type="entry name" value="WEMBL"/>
    <property type="match status" value="2"/>
</dbReference>
<feature type="region of interest" description="Disordered" evidence="5">
    <location>
        <begin position="639"/>
        <end position="661"/>
    </location>
</feature>
<sequence length="785" mass="87360">MAGSSPCASCKLLRRRCAKDCIFAPYFPPDDPHKFAIVHKVFGASNVSKMLKRADAVRSLVYEANARMKDPIYGCVGVISYLQDQVSQLQMQLAVAQAEILWIQMQQAESSMANRQFIHAEDKSFVLHSSQTIVPQLMSFGSSSNDYAISYPPSTRHPFGSSPSAMRYSDAPDLSTVRIGRSISVPHRRSVCHHPIRRSFLPPLPLLCHVSPVSGLCEEGTMMRLRPLPTAASAASGSMEEATKTSGRGEVDFSAPFRSVKEAVDRFGGSATTWRPQPCPQFLLSPEDVELIKMEEQTIKLEMDLFLKERETLNVLKELEMTKKIADGLKLQLQREASQVIDDAEKYSCMMLKPPSFDTQEKCSTYFKNHKVPIDQISDQKQTPVSILRELKQAKLYLNKTTGGLAGTQSSVELLKSAIEDEKNVLKKTREKLNLNIVKVSSLEQDLSITLSQIAQIKDAKSKDSQSPSDMLRRAEQLKSETEKFRRTAEAAKSEISKLSVGIQRTKSGIKTAEVRFVAAKKVEAAARSAEAVALAEIRAQTDGKDTDVALQNSNKVVLTMEEHAVLIKTAHEADENLQRKMEVVMNDLEEAQQSKVDLLEKVEETNADVETSRKALQEALKKEEAAISGKIAAEEALRKWRSQHDRTRRSSHLTNTKFKNPSIPHQRRSWILDVNGLSMITAGSSSNSHGSTLSIGQILSRKLTGREEQDSRALQIINGKPKVSLRQMLSKKDDFLSPLMTSDGGVQKKFSAKRKKFSVLVLSLFLAKQKKKQQKQPMSSPVSC</sequence>
<keyword evidence="3 4" id="KW-0175">Coiled coil</keyword>
<evidence type="ECO:0000256" key="5">
    <source>
        <dbReference type="SAM" id="MobiDB-lite"/>
    </source>
</evidence>
<name>A0A9E7HM42_9LILI</name>
<evidence type="ECO:0000256" key="4">
    <source>
        <dbReference type="SAM" id="Coils"/>
    </source>
</evidence>
<comment type="similarity">
    <text evidence="2">Belongs to the WEB family.</text>
</comment>
<keyword evidence="8" id="KW-1185">Reference proteome</keyword>
<dbReference type="OrthoDB" id="649232at2759"/>
<dbReference type="Proteomes" id="UP001055439">
    <property type="component" value="Chromosome 8"/>
</dbReference>
<evidence type="ECO:0000313" key="8">
    <source>
        <dbReference type="Proteomes" id="UP001055439"/>
    </source>
</evidence>
<dbReference type="EMBL" id="CP097510">
    <property type="protein sequence ID" value="URE37076.1"/>
    <property type="molecule type" value="Genomic_DNA"/>
</dbReference>
<reference evidence="7" key="1">
    <citation type="submission" date="2022-05" db="EMBL/GenBank/DDBJ databases">
        <title>The Musa troglodytarum L. genome provides insights into the mechanism of non-climacteric behaviour and enrichment of carotenoids.</title>
        <authorList>
            <person name="Wang J."/>
        </authorList>
    </citation>
    <scope>NUCLEOTIDE SEQUENCE</scope>
    <source>
        <tissue evidence="7">Leaf</tissue>
    </source>
</reference>
<dbReference type="Pfam" id="PF03195">
    <property type="entry name" value="LOB"/>
    <property type="match status" value="1"/>
</dbReference>
<gene>
    <name evidence="7" type="ORF">MUK42_17267</name>
</gene>
<comment type="similarity">
    <text evidence="1">Belongs to the LOB domain-containing protein family.</text>
</comment>
<evidence type="ECO:0000256" key="3">
    <source>
        <dbReference type="ARBA" id="ARBA00023054"/>
    </source>
</evidence>
<dbReference type="GO" id="GO:0009904">
    <property type="term" value="P:chloroplast accumulation movement"/>
    <property type="evidence" value="ECO:0007669"/>
    <property type="project" value="TreeGrafter"/>
</dbReference>
<evidence type="ECO:0000313" key="7">
    <source>
        <dbReference type="EMBL" id="URE37076.1"/>
    </source>
</evidence>
<evidence type="ECO:0000256" key="2">
    <source>
        <dbReference type="ARBA" id="ARBA00005485"/>
    </source>
</evidence>
<dbReference type="PROSITE" id="PS50891">
    <property type="entry name" value="LOB"/>
    <property type="match status" value="1"/>
</dbReference>
<dbReference type="PANTHER" id="PTHR32054:SF4">
    <property type="entry name" value="OS07G0677900 PROTEIN"/>
    <property type="match status" value="1"/>
</dbReference>
<evidence type="ECO:0000259" key="6">
    <source>
        <dbReference type="PROSITE" id="PS50891"/>
    </source>
</evidence>
<feature type="coiled-coil region" evidence="4">
    <location>
        <begin position="575"/>
        <end position="627"/>
    </location>
</feature>
<dbReference type="AlphaFoldDB" id="A0A9E7HM42"/>
<protein>
    <recommendedName>
        <fullName evidence="6">LOB domain-containing protein</fullName>
    </recommendedName>
</protein>
<dbReference type="InterPro" id="IPR004883">
    <property type="entry name" value="LOB"/>
</dbReference>